<dbReference type="GO" id="GO:0071555">
    <property type="term" value="P:cell wall organization"/>
    <property type="evidence" value="ECO:0007669"/>
    <property type="project" value="UniProtKB-KW"/>
</dbReference>
<dbReference type="GO" id="GO:0009253">
    <property type="term" value="P:peptidoglycan catabolic process"/>
    <property type="evidence" value="ECO:0007669"/>
    <property type="project" value="InterPro"/>
</dbReference>
<sequence>MALVQRLISSDKYSIKCPYSMTPKGICIHNTANDATASNEISYMQSNTNSVSFHIAIDDVEAIQGIPFNRNAWHAGDGSTGDGNRNYISVEICYSKSGGTKFINAEKRAAKEVAALLKQYGWGIAQIRKHQDFSGKYCPHRTLDMGWQRFLNMIQDELDILNPPTTELYRVRKTWEDAASQIGAFSNLQNAKDCADANPGYSVFNSSGVKIYPVSNIVVGSKVKVIGNNYATGEVIPDWVKQGTYTVSQIVDNKALLKEITSWVYLKDLVLA</sequence>
<dbReference type="Gene3D" id="3.40.80.10">
    <property type="entry name" value="Peptidoglycan recognition protein-like"/>
    <property type="match status" value="1"/>
</dbReference>
<dbReference type="SUPFAM" id="SSF55846">
    <property type="entry name" value="N-acetylmuramoyl-L-alanine amidase-like"/>
    <property type="match status" value="1"/>
</dbReference>
<evidence type="ECO:0000256" key="6">
    <source>
        <dbReference type="ARBA" id="ARBA00023316"/>
    </source>
</evidence>
<dbReference type="PANTHER" id="PTHR30417">
    <property type="entry name" value="N-ACETYLMURAMOYL-L-ALANINE AMIDASE AMID"/>
    <property type="match status" value="1"/>
</dbReference>
<evidence type="ECO:0000256" key="1">
    <source>
        <dbReference type="ARBA" id="ARBA00001561"/>
    </source>
</evidence>
<dbReference type="AlphaFoldDB" id="A0A644YD71"/>
<dbReference type="EMBL" id="VSSQ01004601">
    <property type="protein sequence ID" value="MPM25888.1"/>
    <property type="molecule type" value="Genomic_DNA"/>
</dbReference>
<dbReference type="GO" id="GO:0009254">
    <property type="term" value="P:peptidoglycan turnover"/>
    <property type="evidence" value="ECO:0007669"/>
    <property type="project" value="TreeGrafter"/>
</dbReference>
<evidence type="ECO:0000256" key="3">
    <source>
        <dbReference type="ARBA" id="ARBA00022801"/>
    </source>
</evidence>
<gene>
    <name evidence="8" type="ORF">SDC9_72389</name>
</gene>
<proteinExistence type="predicted"/>
<dbReference type="InterPro" id="IPR036505">
    <property type="entry name" value="Amidase/PGRP_sf"/>
</dbReference>
<evidence type="ECO:0000256" key="2">
    <source>
        <dbReference type="ARBA" id="ARBA00011901"/>
    </source>
</evidence>
<comment type="caution">
    <text evidence="8">The sequence shown here is derived from an EMBL/GenBank/DDBJ whole genome shotgun (WGS) entry which is preliminary data.</text>
</comment>
<dbReference type="GO" id="GO:0030420">
    <property type="term" value="P:establishment of competence for transformation"/>
    <property type="evidence" value="ECO:0007669"/>
    <property type="project" value="UniProtKB-KW"/>
</dbReference>
<dbReference type="EC" id="3.5.1.28" evidence="2"/>
<name>A0A644YD71_9ZZZZ</name>
<dbReference type="Pfam" id="PF01510">
    <property type="entry name" value="Amidase_2"/>
    <property type="match status" value="1"/>
</dbReference>
<dbReference type="GO" id="GO:0008745">
    <property type="term" value="F:N-acetylmuramoyl-L-alanine amidase activity"/>
    <property type="evidence" value="ECO:0007669"/>
    <property type="project" value="UniProtKB-EC"/>
</dbReference>
<dbReference type="GO" id="GO:0030435">
    <property type="term" value="P:sporulation resulting in formation of a cellular spore"/>
    <property type="evidence" value="ECO:0007669"/>
    <property type="project" value="UniProtKB-KW"/>
</dbReference>
<evidence type="ECO:0000256" key="4">
    <source>
        <dbReference type="ARBA" id="ARBA00022969"/>
    </source>
</evidence>
<evidence type="ECO:0000259" key="7">
    <source>
        <dbReference type="SMART" id="SM00644"/>
    </source>
</evidence>
<accession>A0A644YD71</accession>
<dbReference type="InterPro" id="IPR051206">
    <property type="entry name" value="NAMLAA_amidase_2"/>
</dbReference>
<keyword evidence="3" id="KW-0378">Hydrolase</keyword>
<dbReference type="SMART" id="SM00644">
    <property type="entry name" value="Ami_2"/>
    <property type="match status" value="1"/>
</dbReference>
<organism evidence="8">
    <name type="scientific">bioreactor metagenome</name>
    <dbReference type="NCBI Taxonomy" id="1076179"/>
    <lineage>
        <taxon>unclassified sequences</taxon>
        <taxon>metagenomes</taxon>
        <taxon>ecological metagenomes</taxon>
    </lineage>
</organism>
<protein>
    <recommendedName>
        <fullName evidence="2">N-acetylmuramoyl-L-alanine amidase</fullName>
        <ecNumber evidence="2">3.5.1.28</ecNumber>
    </recommendedName>
</protein>
<evidence type="ECO:0000313" key="8">
    <source>
        <dbReference type="EMBL" id="MPM25888.1"/>
    </source>
</evidence>
<dbReference type="PANTHER" id="PTHR30417:SF11">
    <property type="entry name" value="N-ACETYLMURAMOYL-L-ALANINE AMIDASE XLYA"/>
    <property type="match status" value="1"/>
</dbReference>
<keyword evidence="5" id="KW-0178">Competence</keyword>
<keyword evidence="4" id="KW-0749">Sporulation</keyword>
<dbReference type="InterPro" id="IPR002502">
    <property type="entry name" value="Amidase_domain"/>
</dbReference>
<keyword evidence="6" id="KW-0961">Cell wall biogenesis/degradation</keyword>
<reference evidence="8" key="1">
    <citation type="submission" date="2019-08" db="EMBL/GenBank/DDBJ databases">
        <authorList>
            <person name="Kucharzyk K."/>
            <person name="Murdoch R.W."/>
            <person name="Higgins S."/>
            <person name="Loffler F."/>
        </authorList>
    </citation>
    <scope>NUCLEOTIDE SEQUENCE</scope>
</reference>
<comment type="catalytic activity">
    <reaction evidence="1">
        <text>Hydrolyzes the link between N-acetylmuramoyl residues and L-amino acid residues in certain cell-wall glycopeptides.</text>
        <dbReference type="EC" id="3.5.1.28"/>
    </reaction>
</comment>
<evidence type="ECO:0000256" key="5">
    <source>
        <dbReference type="ARBA" id="ARBA00023287"/>
    </source>
</evidence>
<dbReference type="CDD" id="cd06583">
    <property type="entry name" value="PGRP"/>
    <property type="match status" value="1"/>
</dbReference>
<feature type="domain" description="N-acetylmuramoyl-L-alanine amidase" evidence="7">
    <location>
        <begin position="13"/>
        <end position="150"/>
    </location>
</feature>